<dbReference type="PANTHER" id="PTHR48100">
    <property type="entry name" value="BROAD-SPECIFICITY PHOSPHATASE YOR283W-RELATED"/>
    <property type="match status" value="1"/>
</dbReference>
<evidence type="ECO:0000313" key="3">
    <source>
        <dbReference type="Proteomes" id="UP001152885"/>
    </source>
</evidence>
<evidence type="ECO:0000256" key="1">
    <source>
        <dbReference type="SAM" id="SignalP"/>
    </source>
</evidence>
<comment type="caution">
    <text evidence="2">The sequence shown here is derived from an EMBL/GenBank/DDBJ whole genome shotgun (WGS) entry which is preliminary data.</text>
</comment>
<dbReference type="PANTHER" id="PTHR48100:SF1">
    <property type="entry name" value="HISTIDINE PHOSPHATASE FAMILY PROTEIN-RELATED"/>
    <property type="match status" value="1"/>
</dbReference>
<dbReference type="Proteomes" id="UP001152885">
    <property type="component" value="Unassembled WGS sequence"/>
</dbReference>
<dbReference type="CDD" id="cd07067">
    <property type="entry name" value="HP_PGM_like"/>
    <property type="match status" value="1"/>
</dbReference>
<keyword evidence="1" id="KW-0732">Signal</keyword>
<gene>
    <name evidence="2" type="ORF">CANVERA_P3167</name>
</gene>
<dbReference type="OrthoDB" id="496981at2759"/>
<feature type="signal peptide" evidence="1">
    <location>
        <begin position="1"/>
        <end position="15"/>
    </location>
</feature>
<dbReference type="AlphaFoldDB" id="A0A9W4XLY4"/>
<sequence>MLFILVLSYITSITAQVIFAHNNLPVFSSSKHFFEQNIDSIPLKNINYTNFGLLSNYTFSQVVASLSPDEKLLLLQRHQQGWHNVAPGNYSRKDWRCNWSLKDGDGKIEWYDAELTPLGVSNGIKLSEKISNHEDFPRSDNFYVSPLRRCLQTWNLTWGNSTDKQPIIKEYAREVYGIDTESERHNKSFIHENWPEFKFEPGFSELDPLWKSDLREKNQHVDYRAASLLTELFETDDKVVSIVTHSGIMYAILRVVKHRSINLPTGALLPIIIKKENITKSYPLNDAYLGFNEWCTI</sequence>
<keyword evidence="3" id="KW-1185">Reference proteome</keyword>
<dbReference type="EMBL" id="CANTUO010000003">
    <property type="protein sequence ID" value="CAI5758655.1"/>
    <property type="molecule type" value="Genomic_DNA"/>
</dbReference>
<dbReference type="GO" id="GO:0005737">
    <property type="term" value="C:cytoplasm"/>
    <property type="evidence" value="ECO:0007669"/>
    <property type="project" value="TreeGrafter"/>
</dbReference>
<proteinExistence type="predicted"/>
<protein>
    <submittedName>
        <fullName evidence="2">Uncharacterized protein</fullName>
    </submittedName>
</protein>
<dbReference type="InterPro" id="IPR050275">
    <property type="entry name" value="PGM_Phosphatase"/>
</dbReference>
<evidence type="ECO:0000313" key="2">
    <source>
        <dbReference type="EMBL" id="CAI5758655.1"/>
    </source>
</evidence>
<accession>A0A9W4XLY4</accession>
<organism evidence="2 3">
    <name type="scientific">Candida verbasci</name>
    <dbReference type="NCBI Taxonomy" id="1227364"/>
    <lineage>
        <taxon>Eukaryota</taxon>
        <taxon>Fungi</taxon>
        <taxon>Dikarya</taxon>
        <taxon>Ascomycota</taxon>
        <taxon>Saccharomycotina</taxon>
        <taxon>Pichiomycetes</taxon>
        <taxon>Debaryomycetaceae</taxon>
        <taxon>Candida/Lodderomyces clade</taxon>
        <taxon>Candida</taxon>
    </lineage>
</organism>
<dbReference type="InterPro" id="IPR029033">
    <property type="entry name" value="His_PPase_superfam"/>
</dbReference>
<dbReference type="Gene3D" id="3.40.50.1240">
    <property type="entry name" value="Phosphoglycerate mutase-like"/>
    <property type="match status" value="1"/>
</dbReference>
<dbReference type="Pfam" id="PF00300">
    <property type="entry name" value="His_Phos_1"/>
    <property type="match status" value="1"/>
</dbReference>
<dbReference type="GO" id="GO:0016791">
    <property type="term" value="F:phosphatase activity"/>
    <property type="evidence" value="ECO:0007669"/>
    <property type="project" value="TreeGrafter"/>
</dbReference>
<dbReference type="SUPFAM" id="SSF53254">
    <property type="entry name" value="Phosphoglycerate mutase-like"/>
    <property type="match status" value="1"/>
</dbReference>
<reference evidence="2" key="1">
    <citation type="submission" date="2022-12" db="EMBL/GenBank/DDBJ databases">
        <authorList>
            <person name="Brejova B."/>
        </authorList>
    </citation>
    <scope>NUCLEOTIDE SEQUENCE</scope>
</reference>
<feature type="chain" id="PRO_5040783706" evidence="1">
    <location>
        <begin position="16"/>
        <end position="297"/>
    </location>
</feature>
<name>A0A9W4XLY4_9ASCO</name>
<dbReference type="InterPro" id="IPR013078">
    <property type="entry name" value="His_Pase_superF_clade-1"/>
</dbReference>